<reference evidence="2 3" key="1">
    <citation type="journal article" date="2014" name="Genome Announc.">
        <title>Draft Genome Sequence of the Carrageenan-Degrading Bacterium Cellulophaga sp. Strain KL-A, Isolated from Decaying Marine Algae.</title>
        <authorList>
            <person name="Shan D."/>
            <person name="Ying J."/>
            <person name="Li X."/>
            <person name="Gao Z."/>
            <person name="Wei G."/>
            <person name="Shao Z."/>
        </authorList>
    </citation>
    <scope>NUCLEOTIDE SEQUENCE [LARGE SCALE GENOMIC DNA]</scope>
    <source>
        <strain evidence="2 3">KL-A</strain>
    </source>
</reference>
<dbReference type="InterPro" id="IPR016040">
    <property type="entry name" value="NAD(P)-bd_dom"/>
</dbReference>
<dbReference type="PANTHER" id="PTHR47129">
    <property type="entry name" value="QUINONE OXIDOREDUCTASE 2"/>
    <property type="match status" value="1"/>
</dbReference>
<organism evidence="2 3">
    <name type="scientific">Cellulophaga geojensis KL-A</name>
    <dbReference type="NCBI Taxonomy" id="1328323"/>
    <lineage>
        <taxon>Bacteria</taxon>
        <taxon>Pseudomonadati</taxon>
        <taxon>Bacteroidota</taxon>
        <taxon>Flavobacteriia</taxon>
        <taxon>Flavobacteriales</taxon>
        <taxon>Flavobacteriaceae</taxon>
        <taxon>Cellulophaga</taxon>
    </lineage>
</organism>
<dbReference type="Gene3D" id="3.40.50.720">
    <property type="entry name" value="NAD(P)-binding Rossmann-like Domain"/>
    <property type="match status" value="1"/>
</dbReference>
<dbReference type="SUPFAM" id="SSF51735">
    <property type="entry name" value="NAD(P)-binding Rossmann-fold domains"/>
    <property type="match status" value="1"/>
</dbReference>
<proteinExistence type="predicted"/>
<sequence>MKIAVTAANGNLGAAIVKELKTQIGAENVIAIARTPKKAEFLGVEVRKGDYDSYTDFESALKGVDKILVVSGMDTPKKRIQQHRNIIKAAEANSLNKIVYTSIVGNTTNTAFDPIINSNRQTERDIEASKLNWAIGRNGLYIEPDLEYIEQYKTKGCIWNSAGDGKCAYTSREELANAYVQMLLNDSIKYNVYNLAATPITQQELANEINKTYSTKLTYKQLSSEEYLEERKAELGNFIGTVVSGIYDGINNGSFNVASDYEKVMNRKHKLVSELIKDFKNK</sequence>
<dbReference type="EMBL" id="ARZX01000003">
    <property type="protein sequence ID" value="EWH14453.1"/>
    <property type="molecule type" value="Genomic_DNA"/>
</dbReference>
<dbReference type="RefSeq" id="WP_013621018.1">
    <property type="nucleotide sequence ID" value="NZ_ARZX01000003.1"/>
</dbReference>
<evidence type="ECO:0000259" key="1">
    <source>
        <dbReference type="Pfam" id="PF13460"/>
    </source>
</evidence>
<protein>
    <recommendedName>
        <fullName evidence="1">NAD(P)-binding domain-containing protein</fullName>
    </recommendedName>
</protein>
<dbReference type="Proteomes" id="UP000019275">
    <property type="component" value="Unassembled WGS sequence"/>
</dbReference>
<gene>
    <name evidence="2" type="ORF">KLA_03777</name>
</gene>
<keyword evidence="3" id="KW-1185">Reference proteome</keyword>
<dbReference type="Pfam" id="PF13460">
    <property type="entry name" value="NAD_binding_10"/>
    <property type="match status" value="1"/>
</dbReference>
<accession>A0ABP3B9N0</accession>
<dbReference type="InterPro" id="IPR036291">
    <property type="entry name" value="NAD(P)-bd_dom_sf"/>
</dbReference>
<feature type="domain" description="NAD(P)-binding" evidence="1">
    <location>
        <begin position="8"/>
        <end position="185"/>
    </location>
</feature>
<evidence type="ECO:0000313" key="2">
    <source>
        <dbReference type="EMBL" id="EWH14453.1"/>
    </source>
</evidence>
<dbReference type="PANTHER" id="PTHR47129:SF1">
    <property type="entry name" value="NMRA-LIKE DOMAIN-CONTAINING PROTEIN"/>
    <property type="match status" value="1"/>
</dbReference>
<comment type="caution">
    <text evidence="2">The sequence shown here is derived from an EMBL/GenBank/DDBJ whole genome shotgun (WGS) entry which is preliminary data.</text>
</comment>
<evidence type="ECO:0000313" key="3">
    <source>
        <dbReference type="Proteomes" id="UP000019275"/>
    </source>
</evidence>
<dbReference type="InterPro" id="IPR052718">
    <property type="entry name" value="NmrA-type_oxidoreductase"/>
</dbReference>
<dbReference type="Gene3D" id="3.90.25.10">
    <property type="entry name" value="UDP-galactose 4-epimerase, domain 1"/>
    <property type="match status" value="1"/>
</dbReference>
<name>A0ABP3B9N0_9FLAO</name>